<dbReference type="SMART" id="SM00471">
    <property type="entry name" value="HDc"/>
    <property type="match status" value="1"/>
</dbReference>
<dbReference type="InterPro" id="IPR005249">
    <property type="entry name" value="YqeK"/>
</dbReference>
<evidence type="ECO:0000313" key="8">
    <source>
        <dbReference type="EMBL" id="GGG11065.1"/>
    </source>
</evidence>
<dbReference type="PANTHER" id="PTHR35795">
    <property type="entry name" value="SLR1885 PROTEIN"/>
    <property type="match status" value="1"/>
</dbReference>
<dbReference type="SUPFAM" id="SSF109604">
    <property type="entry name" value="HD-domain/PDEase-like"/>
    <property type="match status" value="1"/>
</dbReference>
<dbReference type="Pfam" id="PF01966">
    <property type="entry name" value="HD"/>
    <property type="match status" value="1"/>
</dbReference>
<dbReference type="InterPro" id="IPR006674">
    <property type="entry name" value="HD_domain"/>
</dbReference>
<comment type="catalytic activity">
    <reaction evidence="6">
        <text>P(1),P(4)-bis(5'-adenosyl) tetraphosphate + H2O = 2 ADP + 2 H(+)</text>
        <dbReference type="Rhea" id="RHEA:24252"/>
        <dbReference type="ChEBI" id="CHEBI:15377"/>
        <dbReference type="ChEBI" id="CHEBI:15378"/>
        <dbReference type="ChEBI" id="CHEBI:58141"/>
        <dbReference type="ChEBI" id="CHEBI:456216"/>
        <dbReference type="EC" id="3.6.1.41"/>
    </reaction>
</comment>
<keyword evidence="3" id="KW-0547">Nucleotide-binding</keyword>
<comment type="caution">
    <text evidence="8">The sequence shown here is derived from an EMBL/GenBank/DDBJ whole genome shotgun (WGS) entry which is preliminary data.</text>
</comment>
<name>A0A917D575_9BACL</name>
<accession>A0A917D575</accession>
<evidence type="ECO:0000256" key="3">
    <source>
        <dbReference type="ARBA" id="ARBA00022741"/>
    </source>
</evidence>
<dbReference type="EMBL" id="BMGR01000009">
    <property type="protein sequence ID" value="GGG11065.1"/>
    <property type="molecule type" value="Genomic_DNA"/>
</dbReference>
<reference evidence="8" key="2">
    <citation type="submission" date="2020-09" db="EMBL/GenBank/DDBJ databases">
        <authorList>
            <person name="Sun Q."/>
            <person name="Zhou Y."/>
        </authorList>
    </citation>
    <scope>NUCLEOTIDE SEQUENCE</scope>
    <source>
        <strain evidence="8">CGMCC 1.12987</strain>
    </source>
</reference>
<dbReference type="PANTHER" id="PTHR35795:SF1">
    <property type="entry name" value="BIS(5'-NUCLEOSYL)-TETRAPHOSPHATASE, SYMMETRICAL"/>
    <property type="match status" value="1"/>
</dbReference>
<evidence type="ECO:0000256" key="2">
    <source>
        <dbReference type="ARBA" id="ARBA00022723"/>
    </source>
</evidence>
<dbReference type="NCBIfam" id="TIGR00488">
    <property type="entry name" value="bis(5'-nucleosyl)-tetraphosphatase (symmetrical) YqeK"/>
    <property type="match status" value="1"/>
</dbReference>
<feature type="domain" description="HD" evidence="7">
    <location>
        <begin position="18"/>
        <end position="132"/>
    </location>
</feature>
<dbReference type="GO" id="GO:0008803">
    <property type="term" value="F:bis(5'-nucleosyl)-tetraphosphatase (symmetrical) activity"/>
    <property type="evidence" value="ECO:0007669"/>
    <property type="project" value="UniProtKB-EC"/>
</dbReference>
<keyword evidence="5" id="KW-0408">Iron</keyword>
<evidence type="ECO:0000256" key="5">
    <source>
        <dbReference type="ARBA" id="ARBA00023004"/>
    </source>
</evidence>
<dbReference type="EC" id="3.6.1.41" evidence="1"/>
<reference evidence="8" key="1">
    <citation type="journal article" date="2014" name="Int. J. Syst. Evol. Microbiol.">
        <title>Complete genome sequence of Corynebacterium casei LMG S-19264T (=DSM 44701T), isolated from a smear-ripened cheese.</title>
        <authorList>
            <consortium name="US DOE Joint Genome Institute (JGI-PGF)"/>
            <person name="Walter F."/>
            <person name="Albersmeier A."/>
            <person name="Kalinowski J."/>
            <person name="Ruckert C."/>
        </authorList>
    </citation>
    <scope>NUCLEOTIDE SEQUENCE</scope>
    <source>
        <strain evidence="8">CGMCC 1.12987</strain>
    </source>
</reference>
<keyword evidence="9" id="KW-1185">Reference proteome</keyword>
<evidence type="ECO:0000256" key="1">
    <source>
        <dbReference type="ARBA" id="ARBA00012506"/>
    </source>
</evidence>
<gene>
    <name evidence="8" type="primary">yqeK</name>
    <name evidence="8" type="ORF">GCM10010916_29890</name>
</gene>
<evidence type="ECO:0000313" key="9">
    <source>
        <dbReference type="Proteomes" id="UP000644756"/>
    </source>
</evidence>
<dbReference type="InterPro" id="IPR051094">
    <property type="entry name" value="Diverse_Catalytic_Enzymes"/>
</dbReference>
<evidence type="ECO:0000259" key="7">
    <source>
        <dbReference type="PROSITE" id="PS51831"/>
    </source>
</evidence>
<organism evidence="8 9">
    <name type="scientific">Paenibacillus abyssi</name>
    <dbReference type="NCBI Taxonomy" id="1340531"/>
    <lineage>
        <taxon>Bacteria</taxon>
        <taxon>Bacillati</taxon>
        <taxon>Bacillota</taxon>
        <taxon>Bacilli</taxon>
        <taxon>Bacillales</taxon>
        <taxon>Paenibacillaceae</taxon>
        <taxon>Paenibacillus</taxon>
    </lineage>
</organism>
<dbReference type="PROSITE" id="PS51831">
    <property type="entry name" value="HD"/>
    <property type="match status" value="1"/>
</dbReference>
<dbReference type="InterPro" id="IPR003607">
    <property type="entry name" value="HD/PDEase_dom"/>
</dbReference>
<proteinExistence type="predicted"/>
<dbReference type="GO" id="GO:0000166">
    <property type="term" value="F:nucleotide binding"/>
    <property type="evidence" value="ECO:0007669"/>
    <property type="project" value="UniProtKB-KW"/>
</dbReference>
<dbReference type="CDD" id="cd00077">
    <property type="entry name" value="HDc"/>
    <property type="match status" value="1"/>
</dbReference>
<sequence>MNRDAIITSVQEQMPERRWIHTLGVMKTAVELADRFGADPAKADLAAILHDVAKYWPVDRMLRVIREEGLFLEVLEHDKELWHAHAGAYAAQRDYGVTDPEVLDAIRYHTSGRAAMTLLERIVWLADLIEPGRDFPGVDRIRELAGQSLEKALIAGFDTTIVFLLEKRKRIYPLTVLARNDLILEEAER</sequence>
<keyword evidence="4" id="KW-0378">Hydrolase</keyword>
<evidence type="ECO:0000256" key="4">
    <source>
        <dbReference type="ARBA" id="ARBA00022801"/>
    </source>
</evidence>
<dbReference type="Proteomes" id="UP000644756">
    <property type="component" value="Unassembled WGS sequence"/>
</dbReference>
<keyword evidence="2" id="KW-0479">Metal-binding</keyword>
<dbReference type="RefSeq" id="WP_188531863.1">
    <property type="nucleotide sequence ID" value="NZ_BMGR01000009.1"/>
</dbReference>
<evidence type="ECO:0000256" key="6">
    <source>
        <dbReference type="ARBA" id="ARBA00049417"/>
    </source>
</evidence>
<protein>
    <recommendedName>
        <fullName evidence="1">bis(5'-nucleosyl)-tetraphosphatase (symmetrical)</fullName>
        <ecNumber evidence="1">3.6.1.41</ecNumber>
    </recommendedName>
</protein>
<dbReference type="Gene3D" id="1.10.3210.10">
    <property type="entry name" value="Hypothetical protein af1432"/>
    <property type="match status" value="1"/>
</dbReference>
<dbReference type="GO" id="GO:0046872">
    <property type="term" value="F:metal ion binding"/>
    <property type="evidence" value="ECO:0007669"/>
    <property type="project" value="UniProtKB-KW"/>
</dbReference>
<dbReference type="AlphaFoldDB" id="A0A917D575"/>